<accession>A0A7Y8VS47</accession>
<proteinExistence type="predicted"/>
<dbReference type="Proteomes" id="UP000526307">
    <property type="component" value="Unassembled WGS sequence"/>
</dbReference>
<keyword evidence="2" id="KW-0813">Transport</keyword>
<dbReference type="EMBL" id="JABXYR010000002">
    <property type="protein sequence ID" value="NWO23412.1"/>
    <property type="molecule type" value="Genomic_DNA"/>
</dbReference>
<feature type="transmembrane region" description="Helical" evidence="6">
    <location>
        <begin position="220"/>
        <end position="248"/>
    </location>
</feature>
<feature type="transmembrane region" description="Helical" evidence="6">
    <location>
        <begin position="400"/>
        <end position="416"/>
    </location>
</feature>
<gene>
    <name evidence="7" type="ORF">HW270_04940</name>
</gene>
<dbReference type="NCBIfam" id="NF037979">
    <property type="entry name" value="Na_transp"/>
    <property type="match status" value="1"/>
</dbReference>
<dbReference type="AlphaFoldDB" id="A0A7Y8VS47"/>
<dbReference type="GO" id="GO:0016020">
    <property type="term" value="C:membrane"/>
    <property type="evidence" value="ECO:0007669"/>
    <property type="project" value="UniProtKB-SubCell"/>
</dbReference>
<keyword evidence="8" id="KW-1185">Reference proteome</keyword>
<dbReference type="InterPro" id="IPR000175">
    <property type="entry name" value="Na/ntran_symport"/>
</dbReference>
<dbReference type="PANTHER" id="PTHR42948">
    <property type="entry name" value="TRANSPORTER"/>
    <property type="match status" value="1"/>
</dbReference>
<keyword evidence="4 6" id="KW-1133">Transmembrane helix</keyword>
<evidence type="ECO:0000256" key="2">
    <source>
        <dbReference type="ARBA" id="ARBA00022448"/>
    </source>
</evidence>
<feature type="transmembrane region" description="Helical" evidence="6">
    <location>
        <begin position="312"/>
        <end position="336"/>
    </location>
</feature>
<evidence type="ECO:0000256" key="1">
    <source>
        <dbReference type="ARBA" id="ARBA00004141"/>
    </source>
</evidence>
<evidence type="ECO:0000313" key="8">
    <source>
        <dbReference type="Proteomes" id="UP000526307"/>
    </source>
</evidence>
<dbReference type="SUPFAM" id="SSF161070">
    <property type="entry name" value="SNF-like"/>
    <property type="match status" value="1"/>
</dbReference>
<comment type="caution">
    <text evidence="7">The sequence shown here is derived from an EMBL/GenBank/DDBJ whole genome shotgun (WGS) entry which is preliminary data.</text>
</comment>
<dbReference type="PROSITE" id="PS50267">
    <property type="entry name" value="NA_NEUROTRAN_SYMP_3"/>
    <property type="match status" value="1"/>
</dbReference>
<feature type="transmembrane region" description="Helical" evidence="6">
    <location>
        <begin position="12"/>
        <end position="32"/>
    </location>
</feature>
<protein>
    <submittedName>
        <fullName evidence="7">Sodium-dependent transporter</fullName>
    </submittedName>
</protein>
<dbReference type="PANTHER" id="PTHR42948:SF1">
    <property type="entry name" value="TRANSPORTER"/>
    <property type="match status" value="1"/>
</dbReference>
<feature type="transmembrane region" description="Helical" evidence="6">
    <location>
        <begin position="260"/>
        <end position="282"/>
    </location>
</feature>
<feature type="transmembrane region" description="Helical" evidence="6">
    <location>
        <begin position="356"/>
        <end position="380"/>
    </location>
</feature>
<feature type="transmembrane region" description="Helical" evidence="6">
    <location>
        <begin position="44"/>
        <end position="68"/>
    </location>
</feature>
<dbReference type="CDD" id="cd10336">
    <property type="entry name" value="SLC6sbd_Tyt1-Like"/>
    <property type="match status" value="1"/>
</dbReference>
<feature type="transmembrane region" description="Helical" evidence="6">
    <location>
        <begin position="436"/>
        <end position="457"/>
    </location>
</feature>
<dbReference type="PRINTS" id="PR00176">
    <property type="entry name" value="NANEUSMPORT"/>
</dbReference>
<feature type="transmembrane region" description="Helical" evidence="6">
    <location>
        <begin position="180"/>
        <end position="200"/>
    </location>
</feature>
<evidence type="ECO:0000256" key="5">
    <source>
        <dbReference type="ARBA" id="ARBA00023136"/>
    </source>
</evidence>
<keyword evidence="3 6" id="KW-0812">Transmembrane</keyword>
<name>A0A7Y8VS47_9FIRM</name>
<dbReference type="Pfam" id="PF00209">
    <property type="entry name" value="SNF"/>
    <property type="match status" value="2"/>
</dbReference>
<evidence type="ECO:0000313" key="7">
    <source>
        <dbReference type="EMBL" id="NWO23412.1"/>
    </source>
</evidence>
<organism evidence="7 8">
    <name type="scientific">Mogibacterium timidum</name>
    <dbReference type="NCBI Taxonomy" id="35519"/>
    <lineage>
        <taxon>Bacteria</taxon>
        <taxon>Bacillati</taxon>
        <taxon>Bacillota</taxon>
        <taxon>Clostridia</taxon>
        <taxon>Peptostreptococcales</taxon>
        <taxon>Anaerovoracaceae</taxon>
        <taxon>Mogibacterium</taxon>
    </lineage>
</organism>
<dbReference type="InterPro" id="IPR047218">
    <property type="entry name" value="YocR/YhdH-like"/>
</dbReference>
<dbReference type="RefSeq" id="WP_178978521.1">
    <property type="nucleotide sequence ID" value="NZ_JABXYR010000002.1"/>
</dbReference>
<evidence type="ECO:0000256" key="6">
    <source>
        <dbReference type="SAM" id="Phobius"/>
    </source>
</evidence>
<comment type="subcellular location">
    <subcellularLocation>
        <location evidence="1">Membrane</location>
        <topology evidence="1">Multi-pass membrane protein</topology>
    </subcellularLocation>
</comment>
<keyword evidence="5 6" id="KW-0472">Membrane</keyword>
<dbReference type="InterPro" id="IPR037272">
    <property type="entry name" value="SNS_sf"/>
</dbReference>
<evidence type="ECO:0000256" key="4">
    <source>
        <dbReference type="ARBA" id="ARBA00022989"/>
    </source>
</evidence>
<feature type="transmembrane region" description="Helical" evidence="6">
    <location>
        <begin position="89"/>
        <end position="108"/>
    </location>
</feature>
<feature type="transmembrane region" description="Helical" evidence="6">
    <location>
        <begin position="147"/>
        <end position="168"/>
    </location>
</feature>
<evidence type="ECO:0000256" key="3">
    <source>
        <dbReference type="ARBA" id="ARBA00022692"/>
    </source>
</evidence>
<sequence length="466" mass="50681">MQNKKAKRESWGSSLGFMLAAIGSAVGLGNLWGFPYKLGMNGGFAFLILYLILAVFAGYVLIMTELSLGRKTNSSIILAYHAISKKYTIVGWFGALAPFFILGFYSYLGGYCLKYTIANLGDLFGAKWGVNGMDGPDYFAQLSSDRLQSSVFTAIFLVLTIIIVARGLSEGIERFNKIAMPALFFMLLIIIIRSVTLPGASEGIAFLFKPNFSVFKGTGWITVLAAAGGQVFFSLSLGMGILVTYGSYMKKDQNIERSSLIIPVADTVIALMAGLAIMPAVFASGQSPQGGVGLLYMTLQTVFNGMGKLGPIFGVLFYGLVVIAAITSSMSVLEAIIGSFIDYGIRKGKGNQRKKLAWIFGLVCLCMGLLVACDGLGKYLPPMFGKFIWLDGFDLLAEGLLMPLGAFITTIIFGWVRPNVLPEEVHIGSEFKSEKFYRFCIKWVAPIFTFFILIGQLNTFFGLGLF</sequence>
<reference evidence="7 8" key="1">
    <citation type="submission" date="2020-06" db="EMBL/GenBank/DDBJ databases">
        <title>Mogibacterium timidum strain W9173 genomic sequence.</title>
        <authorList>
            <person name="Wade W.G."/>
            <person name="Johnston C.D."/>
            <person name="Chen T."/>
            <person name="Dewhirst F.E."/>
        </authorList>
    </citation>
    <scope>NUCLEOTIDE SEQUENCE [LARGE SCALE GENOMIC DNA]</scope>
    <source>
        <strain evidence="7 8">W9173</strain>
    </source>
</reference>